<reference evidence="1" key="2">
    <citation type="submission" date="2015-05" db="EMBL/GenBank/DDBJ databases">
        <title>Draft genome sequence of Actinomyces odontolyticus (ATCC 17982).</title>
        <authorList>
            <person name="Sudarsanam P."/>
            <person name="Ley R."/>
            <person name="Guruge J."/>
            <person name="Turnbaugh P.J."/>
            <person name="Mahowald M."/>
            <person name="Liep D."/>
            <person name="Gordon J."/>
        </authorList>
    </citation>
    <scope>NUCLEOTIDE SEQUENCE</scope>
    <source>
        <strain evidence="1">ATCC 17982</strain>
    </source>
</reference>
<accession>A7BAA9</accession>
<evidence type="ECO:0000313" key="2">
    <source>
        <dbReference type="Proteomes" id="UP000003553"/>
    </source>
</evidence>
<reference evidence="1" key="1">
    <citation type="submission" date="2007-04" db="EMBL/GenBank/DDBJ databases">
        <authorList>
            <person name="Fulton L."/>
            <person name="Clifton S."/>
            <person name="Fulton B."/>
            <person name="Xu J."/>
            <person name="Minx P."/>
            <person name="Pepin K.H."/>
            <person name="Johnson M."/>
            <person name="Thiruvilangam P."/>
            <person name="Bhonagiri V."/>
            <person name="Nash W.E."/>
            <person name="Mardis E.R."/>
            <person name="Wilson R.K."/>
        </authorList>
    </citation>
    <scope>NUCLEOTIDE SEQUENCE [LARGE SCALE GENOMIC DNA]</scope>
    <source>
        <strain evidence="1">ATCC 17982</strain>
    </source>
</reference>
<dbReference type="EMBL" id="AAYI02000004">
    <property type="protein sequence ID" value="EDN80132.1"/>
    <property type="molecule type" value="Genomic_DNA"/>
</dbReference>
<proteinExistence type="predicted"/>
<keyword evidence="2" id="KW-1185">Reference proteome</keyword>
<protein>
    <submittedName>
        <fullName evidence="1">Uncharacterized protein</fullName>
    </submittedName>
</protein>
<sequence length="110" mass="11622">MATSPLARVVTTPLLARVTGKTRAALRRIAAADRRGKRNQSRVLTTVSAAARTGVAAVVAIDDRADELAVLFLRGDEVSFGGLEGVSVFLQLHTGLHALVGNFLFNCLHG</sequence>
<gene>
    <name evidence="1" type="ORF">ACTODO_00571</name>
</gene>
<organism evidence="1 2">
    <name type="scientific">Schaalia dentiphila ATCC 17982</name>
    <dbReference type="NCBI Taxonomy" id="411466"/>
    <lineage>
        <taxon>Bacteria</taxon>
        <taxon>Bacillati</taxon>
        <taxon>Actinomycetota</taxon>
        <taxon>Actinomycetes</taxon>
        <taxon>Actinomycetales</taxon>
        <taxon>Actinomycetaceae</taxon>
        <taxon>Schaalia</taxon>
        <taxon>Schaalia dentiphila</taxon>
    </lineage>
</organism>
<dbReference type="Proteomes" id="UP000003553">
    <property type="component" value="Unassembled WGS sequence"/>
</dbReference>
<comment type="caution">
    <text evidence="1">The sequence shown here is derived from an EMBL/GenBank/DDBJ whole genome shotgun (WGS) entry which is preliminary data.</text>
</comment>
<dbReference type="HOGENOM" id="CLU_2165564_0_0_11"/>
<name>A7BAA9_9ACTO</name>
<evidence type="ECO:0000313" key="1">
    <source>
        <dbReference type="EMBL" id="EDN80132.1"/>
    </source>
</evidence>
<dbReference type="AlphaFoldDB" id="A7BAA9"/>